<evidence type="ECO:0000256" key="2">
    <source>
        <dbReference type="ARBA" id="ARBA00022448"/>
    </source>
</evidence>
<evidence type="ECO:0000313" key="9">
    <source>
        <dbReference type="EMBL" id="CAF3954422.1"/>
    </source>
</evidence>
<gene>
    <name evidence="9" type="ORF">SRO942_LOCUS23164</name>
</gene>
<dbReference type="PANTHER" id="PTHR21444:SF15">
    <property type="entry name" value="RECEPTOR FOR RETINOL UPTAKE STRA6"/>
    <property type="match status" value="1"/>
</dbReference>
<accession>A0A8S2MPF2</accession>
<evidence type="ECO:0000256" key="7">
    <source>
        <dbReference type="ARBA" id="ARBA00023170"/>
    </source>
</evidence>
<feature type="transmembrane region" description="Helical" evidence="8">
    <location>
        <begin position="446"/>
        <end position="466"/>
    </location>
</feature>
<dbReference type="EMBL" id="CAJOBC010008172">
    <property type="protein sequence ID" value="CAF3954422.1"/>
    <property type="molecule type" value="Genomic_DNA"/>
</dbReference>
<keyword evidence="3" id="KW-1003">Cell membrane</keyword>
<feature type="transmembrane region" description="Helical" evidence="8">
    <location>
        <begin position="472"/>
        <end position="493"/>
    </location>
</feature>
<dbReference type="AlphaFoldDB" id="A0A8S2MPF2"/>
<sequence length="740" mass="84954">MLYLQRETSEGNQVIALGVLVGILLVIFYGLTIVNTVRKKRTKENTEKSDIKLDSVSAVAVGHFKKTCSISSVIITALILPIAAAALIIKAFLLKPIHNDIVNKYETNQTLMYQPNDICSVIDLQDFNMLTFPVASNELLEIVYQVLTENKSDGEGVIVKYLLRIFQVLVIGFRYYPTLAAIHMDTIFALFLATLYSWLDFSVSILDQSLCNNYYPTEDLYEETNGSSTDDIKSLLEYYGTGSNLIVIDACIDIPRFICLAYISVKLPELFIKKIRARMNRKQQSISTSLSLSREERQLLSYMKHSIEARYVRYLFIPLERRPENKTLLSRIIPKKTYTIRDDFHYSLRVLSVYASALMLLFFMTTNFCVKVIPTLGTYHQTLTTLFNELFGENKFPLPEFVGPYVVCIMFATVIVLLQLTLQLAAIRRNLFQVYRGDIAELPHRATLNTVSVATSNFHFAGYFIGYVVWGYLSLAFLAFLIIIPIDAFIVFGSVEFIEGILKKIIPVLLFILFKLYLNKLLAQYAFLQHWGDVLALNNRRWLMIFLYFNAFLDAFLGFVSCVIRIVYSVIASLIYMCRLDYSPLGRKLERFDSGFSAYVGCIYMEREHAHPVMLCFASYLYLKVKLNPTTSNIQNENYHATNGNISPSPFIGAIKPIIRKTKEYNSRILQRWMMALTLTHNPLLVYTRKKFLIQKQQLNAGVENKYKKDRAFSIRPSLISEHDINQAWHQESSNTSNLQ</sequence>
<feature type="transmembrane region" description="Helical" evidence="8">
    <location>
        <begin position="402"/>
        <end position="425"/>
    </location>
</feature>
<keyword evidence="7" id="KW-0675">Receptor</keyword>
<evidence type="ECO:0008006" key="11">
    <source>
        <dbReference type="Google" id="ProtNLM"/>
    </source>
</evidence>
<dbReference type="GO" id="GO:0038023">
    <property type="term" value="F:signaling receptor activity"/>
    <property type="evidence" value="ECO:0007669"/>
    <property type="project" value="InterPro"/>
</dbReference>
<evidence type="ECO:0000256" key="3">
    <source>
        <dbReference type="ARBA" id="ARBA00022475"/>
    </source>
</evidence>
<proteinExistence type="predicted"/>
<dbReference type="GO" id="GO:0034632">
    <property type="term" value="F:retinol transmembrane transporter activity"/>
    <property type="evidence" value="ECO:0007669"/>
    <property type="project" value="InterPro"/>
</dbReference>
<evidence type="ECO:0000313" key="10">
    <source>
        <dbReference type="Proteomes" id="UP000681722"/>
    </source>
</evidence>
<dbReference type="GO" id="GO:0005886">
    <property type="term" value="C:plasma membrane"/>
    <property type="evidence" value="ECO:0007669"/>
    <property type="project" value="UniProtKB-SubCell"/>
</dbReference>
<dbReference type="InterPro" id="IPR026612">
    <property type="entry name" value="STRA6-like"/>
</dbReference>
<evidence type="ECO:0000256" key="4">
    <source>
        <dbReference type="ARBA" id="ARBA00022692"/>
    </source>
</evidence>
<comment type="subcellular location">
    <subcellularLocation>
        <location evidence="1">Cell membrane</location>
        <topology evidence="1">Multi-pass membrane protein</topology>
    </subcellularLocation>
</comment>
<feature type="transmembrane region" description="Helical" evidence="8">
    <location>
        <begin position="351"/>
        <end position="373"/>
    </location>
</feature>
<dbReference type="Pfam" id="PF14752">
    <property type="entry name" value="RBP_receptor"/>
    <property type="match status" value="1"/>
</dbReference>
<evidence type="ECO:0000256" key="5">
    <source>
        <dbReference type="ARBA" id="ARBA00022989"/>
    </source>
</evidence>
<dbReference type="OrthoDB" id="2376984at2759"/>
<comment type="caution">
    <text evidence="9">The sequence shown here is derived from an EMBL/GenBank/DDBJ whole genome shotgun (WGS) entry which is preliminary data.</text>
</comment>
<dbReference type="Proteomes" id="UP000681722">
    <property type="component" value="Unassembled WGS sequence"/>
</dbReference>
<dbReference type="PANTHER" id="PTHR21444">
    <property type="entry name" value="COILED-COIL DOMAIN-CONTAINING PROTEIN 180"/>
    <property type="match status" value="1"/>
</dbReference>
<evidence type="ECO:0000256" key="6">
    <source>
        <dbReference type="ARBA" id="ARBA00023136"/>
    </source>
</evidence>
<keyword evidence="4 8" id="KW-0812">Transmembrane</keyword>
<dbReference type="GO" id="GO:0071939">
    <property type="term" value="P:vitamin A import into cell"/>
    <property type="evidence" value="ECO:0007669"/>
    <property type="project" value="TreeGrafter"/>
</dbReference>
<keyword evidence="2" id="KW-0813">Transport</keyword>
<keyword evidence="6 8" id="KW-0472">Membrane</keyword>
<protein>
    <recommendedName>
        <fullName evidence="11">Receptor for retinol uptake STRA6</fullName>
    </recommendedName>
</protein>
<feature type="transmembrane region" description="Helical" evidence="8">
    <location>
        <begin position="188"/>
        <end position="206"/>
    </location>
</feature>
<feature type="transmembrane region" description="Helical" evidence="8">
    <location>
        <begin position="505"/>
        <end position="527"/>
    </location>
</feature>
<evidence type="ECO:0000256" key="1">
    <source>
        <dbReference type="ARBA" id="ARBA00004651"/>
    </source>
</evidence>
<name>A0A8S2MPF2_9BILA</name>
<feature type="transmembrane region" description="Helical" evidence="8">
    <location>
        <begin position="14"/>
        <end position="34"/>
    </location>
</feature>
<reference evidence="9" key="1">
    <citation type="submission" date="2021-02" db="EMBL/GenBank/DDBJ databases">
        <authorList>
            <person name="Nowell W R."/>
        </authorList>
    </citation>
    <scope>NUCLEOTIDE SEQUENCE</scope>
</reference>
<feature type="transmembrane region" description="Helical" evidence="8">
    <location>
        <begin position="547"/>
        <end position="578"/>
    </location>
</feature>
<evidence type="ECO:0000256" key="8">
    <source>
        <dbReference type="SAM" id="Phobius"/>
    </source>
</evidence>
<feature type="transmembrane region" description="Helical" evidence="8">
    <location>
        <begin position="73"/>
        <end position="93"/>
    </location>
</feature>
<organism evidence="9 10">
    <name type="scientific">Didymodactylos carnosus</name>
    <dbReference type="NCBI Taxonomy" id="1234261"/>
    <lineage>
        <taxon>Eukaryota</taxon>
        <taxon>Metazoa</taxon>
        <taxon>Spiralia</taxon>
        <taxon>Gnathifera</taxon>
        <taxon>Rotifera</taxon>
        <taxon>Eurotatoria</taxon>
        <taxon>Bdelloidea</taxon>
        <taxon>Philodinida</taxon>
        <taxon>Philodinidae</taxon>
        <taxon>Didymodactylos</taxon>
    </lineage>
</organism>
<keyword evidence="5 8" id="KW-1133">Transmembrane helix</keyword>